<protein>
    <submittedName>
        <fullName evidence="6">LSU ribosomal protein L5p (L11e)</fullName>
    </submittedName>
</protein>
<dbReference type="PANTHER" id="PTHR11994">
    <property type="entry name" value="60S RIBOSOMAL PROTEIN L11-RELATED"/>
    <property type="match status" value="1"/>
</dbReference>
<dbReference type="PROSITE" id="PS00358">
    <property type="entry name" value="RIBOSOMAL_L5"/>
    <property type="match status" value="1"/>
</dbReference>
<keyword evidence="2 6" id="KW-0689">Ribosomal protein</keyword>
<dbReference type="HAMAP" id="MF_01333_B">
    <property type="entry name" value="Ribosomal_uL5_B"/>
    <property type="match status" value="1"/>
</dbReference>
<dbReference type="AlphaFoldDB" id="A0A3B1D506"/>
<dbReference type="InterPro" id="IPR002132">
    <property type="entry name" value="Ribosomal_uL5"/>
</dbReference>
<feature type="domain" description="Large ribosomal subunit protein uL5 N-terminal" evidence="4">
    <location>
        <begin position="30"/>
        <end position="86"/>
    </location>
</feature>
<feature type="domain" description="Large ribosomal subunit protein uL5 C-terminal" evidence="5">
    <location>
        <begin position="90"/>
        <end position="183"/>
    </location>
</feature>
<dbReference type="GO" id="GO:1990904">
    <property type="term" value="C:ribonucleoprotein complex"/>
    <property type="evidence" value="ECO:0007669"/>
    <property type="project" value="UniProtKB-KW"/>
</dbReference>
<evidence type="ECO:0000256" key="2">
    <source>
        <dbReference type="ARBA" id="ARBA00022980"/>
    </source>
</evidence>
<dbReference type="Gene3D" id="3.30.1440.10">
    <property type="match status" value="1"/>
</dbReference>
<reference evidence="6" key="1">
    <citation type="submission" date="2018-06" db="EMBL/GenBank/DDBJ databases">
        <authorList>
            <person name="Zhirakovskaya E."/>
        </authorList>
    </citation>
    <scope>NUCLEOTIDE SEQUENCE</scope>
</reference>
<evidence type="ECO:0000256" key="1">
    <source>
        <dbReference type="ARBA" id="ARBA00008553"/>
    </source>
</evidence>
<evidence type="ECO:0000259" key="4">
    <source>
        <dbReference type="Pfam" id="PF00281"/>
    </source>
</evidence>
<comment type="similarity">
    <text evidence="1">Belongs to the universal ribosomal protein uL5 family.</text>
</comment>
<accession>A0A3B1D506</accession>
<dbReference type="InterPro" id="IPR022803">
    <property type="entry name" value="Ribosomal_uL5_dom_sf"/>
</dbReference>
<dbReference type="GO" id="GO:0003735">
    <property type="term" value="F:structural constituent of ribosome"/>
    <property type="evidence" value="ECO:0007669"/>
    <property type="project" value="InterPro"/>
</dbReference>
<dbReference type="GO" id="GO:0005840">
    <property type="term" value="C:ribosome"/>
    <property type="evidence" value="ECO:0007669"/>
    <property type="project" value="UniProtKB-KW"/>
</dbReference>
<dbReference type="InterPro" id="IPR031309">
    <property type="entry name" value="Ribosomal_uL5_C"/>
</dbReference>
<dbReference type="Pfam" id="PF00281">
    <property type="entry name" value="Ribosomal_L5"/>
    <property type="match status" value="1"/>
</dbReference>
<keyword evidence="3" id="KW-0687">Ribonucleoprotein</keyword>
<evidence type="ECO:0000256" key="3">
    <source>
        <dbReference type="ARBA" id="ARBA00023274"/>
    </source>
</evidence>
<dbReference type="FunFam" id="3.30.1440.10:FF:000001">
    <property type="entry name" value="50S ribosomal protein L5"/>
    <property type="match status" value="1"/>
</dbReference>
<dbReference type="Pfam" id="PF00673">
    <property type="entry name" value="Ribosomal_L5_C"/>
    <property type="match status" value="1"/>
</dbReference>
<dbReference type="InterPro" id="IPR020929">
    <property type="entry name" value="Ribosomal_uL5_CS"/>
</dbReference>
<gene>
    <name evidence="6" type="ORF">MNBD_NITROSPIRAE02-1036</name>
</gene>
<name>A0A3B1D506_9ZZZZ</name>
<evidence type="ECO:0000313" key="6">
    <source>
        <dbReference type="EMBL" id="VAX31244.1"/>
    </source>
</evidence>
<organism evidence="6">
    <name type="scientific">hydrothermal vent metagenome</name>
    <dbReference type="NCBI Taxonomy" id="652676"/>
    <lineage>
        <taxon>unclassified sequences</taxon>
        <taxon>metagenomes</taxon>
        <taxon>ecological metagenomes</taxon>
    </lineage>
</organism>
<sequence length="185" mass="20891">MAEKKYIPGLKEKYFKEVIPLLMEDLSYRNVMQVPKLEKIVLNVGLGEAMQNIKLLDAAQKELTAISGQKAVITKAKKSIAGFKLRKGMPIGCKVTLRGDMMYDFLNKLISIAIPQIRDFRGLTSKSFDGRGNYAMGVKEQYIFYEIDYEKVDMVHGFDIIICTTAKTDGEGKALLRHLGMPFKD</sequence>
<dbReference type="InterPro" id="IPR031310">
    <property type="entry name" value="Ribosomal_uL5_N"/>
</dbReference>
<evidence type="ECO:0000259" key="5">
    <source>
        <dbReference type="Pfam" id="PF00673"/>
    </source>
</evidence>
<dbReference type="SUPFAM" id="SSF55282">
    <property type="entry name" value="RL5-like"/>
    <property type="match status" value="1"/>
</dbReference>
<dbReference type="InterPro" id="IPR020930">
    <property type="entry name" value="Ribosomal_uL5_bac-type"/>
</dbReference>
<proteinExistence type="inferred from homology"/>
<dbReference type="EMBL" id="UOGH01000202">
    <property type="protein sequence ID" value="VAX31244.1"/>
    <property type="molecule type" value="Genomic_DNA"/>
</dbReference>
<dbReference type="GO" id="GO:0006412">
    <property type="term" value="P:translation"/>
    <property type="evidence" value="ECO:0007669"/>
    <property type="project" value="InterPro"/>
</dbReference>
<dbReference type="NCBIfam" id="NF000585">
    <property type="entry name" value="PRK00010.1"/>
    <property type="match status" value="1"/>
</dbReference>
<dbReference type="PIRSF" id="PIRSF002161">
    <property type="entry name" value="Ribosomal_L5"/>
    <property type="match status" value="1"/>
</dbReference>